<dbReference type="InterPro" id="IPR004808">
    <property type="entry name" value="AP_endonuc_1"/>
</dbReference>
<evidence type="ECO:0000259" key="8">
    <source>
        <dbReference type="Pfam" id="PF03372"/>
    </source>
</evidence>
<feature type="binding site" evidence="6">
    <location>
        <position position="208"/>
    </location>
    <ligand>
        <name>Mg(2+)</name>
        <dbReference type="ChEBI" id="CHEBI:18420"/>
        <label>1</label>
    </ligand>
</feature>
<feature type="binding site" evidence="6">
    <location>
        <position position="311"/>
    </location>
    <ligand>
        <name>Mg(2+)</name>
        <dbReference type="ChEBI" id="CHEBI:18420"/>
        <label>1</label>
    </ligand>
</feature>
<protein>
    <submittedName>
        <fullName evidence="9">Exodeoxyribonuclease III</fullName>
    </submittedName>
</protein>
<dbReference type="InterPro" id="IPR005135">
    <property type="entry name" value="Endo/exonuclease/phosphatase"/>
</dbReference>
<reference evidence="9 10" key="1">
    <citation type="submission" date="2019-11" db="EMBL/GenBank/DDBJ databases">
        <title>Gordonia sp. nov., a novel actinobacterium isolated from mangrove soil in Hainan.</title>
        <authorList>
            <person name="Huang X."/>
            <person name="Xie Y."/>
            <person name="Chu X."/>
            <person name="Xiao K."/>
        </authorList>
    </citation>
    <scope>NUCLEOTIDE SEQUENCE [LARGE SCALE GENOMIC DNA]</scope>
    <source>
        <strain evidence="9 10">HNM0687</strain>
    </source>
</reference>
<dbReference type="Proteomes" id="UP000475545">
    <property type="component" value="Unassembled WGS sequence"/>
</dbReference>
<evidence type="ECO:0000256" key="4">
    <source>
        <dbReference type="ARBA" id="ARBA00022842"/>
    </source>
</evidence>
<keyword evidence="10" id="KW-1185">Reference proteome</keyword>
<feature type="site" description="Interaction with DNA substrate" evidence="7">
    <location>
        <position position="311"/>
    </location>
</feature>
<feature type="active site" description="Proton donor/acceptor" evidence="5">
    <location>
        <position position="208"/>
    </location>
</feature>
<evidence type="ECO:0000256" key="6">
    <source>
        <dbReference type="PIRSR" id="PIRSR604808-2"/>
    </source>
</evidence>
<dbReference type="PANTHER" id="PTHR43250">
    <property type="entry name" value="EXODEOXYRIBONUCLEASE III"/>
    <property type="match status" value="1"/>
</dbReference>
<sequence length="328" mass="36479">MCEAPIDVARRDVRPRRPALLPIRHSVVVGSAGIDSFTVVSFNVNGIRAARRRGFDRWLTERSADIVAIQELRCPAGELGDFPGYSVAADVGSVAGRNGVAVLTRLPPVAVRTWVTHPPRARGLREFATHGRYLEVDLADRPVTVACLYLPKGGLPAERQRRGTMRDQPDGGAKYERKQRFLTSFARELNRNRVAALRAGREFLLAGDLNIAHTQHDVTNWRAARTMDGFLPEDRDWFDAILGRRRLIDVVRRVHGDHAGPLTWWSWAGQSFTKDVGWRVDHQLATPDLARRAIEVVVDKEPSPADRLSDHAPLVVTYRECAAGGSGP</sequence>
<comment type="cofactor">
    <cofactor evidence="6">
        <name>Mg(2+)</name>
        <dbReference type="ChEBI" id="CHEBI:18420"/>
    </cofactor>
    <cofactor evidence="6">
        <name>Mn(2+)</name>
        <dbReference type="ChEBI" id="CHEBI:29035"/>
    </cofactor>
    <text evidence="6">Probably binds two magnesium or manganese ions per subunit.</text>
</comment>
<dbReference type="Pfam" id="PF03372">
    <property type="entry name" value="Exo_endo_phos"/>
    <property type="match status" value="1"/>
</dbReference>
<feature type="binding site" evidence="6">
    <location>
        <position position="210"/>
    </location>
    <ligand>
        <name>Mg(2+)</name>
        <dbReference type="ChEBI" id="CHEBI:18420"/>
        <label>2</label>
    </ligand>
</feature>
<comment type="similarity">
    <text evidence="1">Belongs to the DNA repair enzymes AP/ExoA family.</text>
</comment>
<feature type="domain" description="Endonuclease/exonuclease/phosphatase" evidence="8">
    <location>
        <begin position="40"/>
        <end position="311"/>
    </location>
</feature>
<feature type="site" description="Transition state stabilizer" evidence="7">
    <location>
        <position position="210"/>
    </location>
</feature>
<dbReference type="SUPFAM" id="SSF56219">
    <property type="entry name" value="DNase I-like"/>
    <property type="match status" value="1"/>
</dbReference>
<dbReference type="Gene3D" id="3.60.10.10">
    <property type="entry name" value="Endonuclease/exonuclease/phosphatase"/>
    <property type="match status" value="1"/>
</dbReference>
<dbReference type="AlphaFoldDB" id="A0A6L7GRL0"/>
<evidence type="ECO:0000256" key="1">
    <source>
        <dbReference type="ARBA" id="ARBA00007092"/>
    </source>
</evidence>
<dbReference type="PROSITE" id="PS51435">
    <property type="entry name" value="AP_NUCLEASE_F1_4"/>
    <property type="match status" value="1"/>
</dbReference>
<feature type="binding site" evidence="6">
    <location>
        <position position="310"/>
    </location>
    <ligand>
        <name>Mg(2+)</name>
        <dbReference type="ChEBI" id="CHEBI:18420"/>
        <label>1</label>
    </ligand>
</feature>
<evidence type="ECO:0000256" key="2">
    <source>
        <dbReference type="ARBA" id="ARBA00022723"/>
    </source>
</evidence>
<keyword evidence="4 6" id="KW-0460">Magnesium</keyword>
<dbReference type="GO" id="GO:0046872">
    <property type="term" value="F:metal ion binding"/>
    <property type="evidence" value="ECO:0007669"/>
    <property type="project" value="UniProtKB-KW"/>
</dbReference>
<dbReference type="InterPro" id="IPR036691">
    <property type="entry name" value="Endo/exonu/phosph_ase_sf"/>
</dbReference>
<dbReference type="NCBIfam" id="TIGR00633">
    <property type="entry name" value="xth"/>
    <property type="match status" value="1"/>
</dbReference>
<evidence type="ECO:0000256" key="7">
    <source>
        <dbReference type="PIRSR" id="PIRSR604808-3"/>
    </source>
</evidence>
<dbReference type="PANTHER" id="PTHR43250:SF2">
    <property type="entry name" value="EXODEOXYRIBONUCLEASE III"/>
    <property type="match status" value="1"/>
</dbReference>
<comment type="caution">
    <text evidence="9">The sequence shown here is derived from an EMBL/GenBank/DDBJ whole genome shotgun (WGS) entry which is preliminary data.</text>
</comment>
<dbReference type="InterPro" id="IPR037493">
    <property type="entry name" value="ExoIII-like"/>
</dbReference>
<keyword evidence="6" id="KW-0464">Manganese</keyword>
<name>A0A6L7GRL0_9ACTN</name>
<feature type="binding site" evidence="6">
    <location>
        <position position="71"/>
    </location>
    <ligand>
        <name>Mg(2+)</name>
        <dbReference type="ChEBI" id="CHEBI:18420"/>
        <label>1</label>
    </ligand>
</feature>
<dbReference type="GO" id="GO:0006281">
    <property type="term" value="P:DNA repair"/>
    <property type="evidence" value="ECO:0007669"/>
    <property type="project" value="InterPro"/>
</dbReference>
<accession>A0A6L7GRL0</accession>
<feature type="site" description="Important for catalytic activity" evidence="7">
    <location>
        <position position="281"/>
    </location>
</feature>
<evidence type="ECO:0000256" key="5">
    <source>
        <dbReference type="PIRSR" id="PIRSR604808-1"/>
    </source>
</evidence>
<proteinExistence type="inferred from homology"/>
<dbReference type="EMBL" id="WMBR01000003">
    <property type="protein sequence ID" value="MXP22027.1"/>
    <property type="molecule type" value="Genomic_DNA"/>
</dbReference>
<evidence type="ECO:0000313" key="9">
    <source>
        <dbReference type="EMBL" id="MXP22027.1"/>
    </source>
</evidence>
<organism evidence="9 10">
    <name type="scientific">Gordonia mangrovi</name>
    <dbReference type="NCBI Taxonomy" id="2665643"/>
    <lineage>
        <taxon>Bacteria</taxon>
        <taxon>Bacillati</taxon>
        <taxon>Actinomycetota</taxon>
        <taxon>Actinomycetes</taxon>
        <taxon>Mycobacteriales</taxon>
        <taxon>Gordoniaceae</taxon>
        <taxon>Gordonia</taxon>
    </lineage>
</organism>
<feature type="active site" description="Proton acceptor" evidence="5">
    <location>
        <position position="311"/>
    </location>
</feature>
<evidence type="ECO:0000256" key="3">
    <source>
        <dbReference type="ARBA" id="ARBA00022801"/>
    </source>
</evidence>
<feature type="active site" evidence="5">
    <location>
        <position position="149"/>
    </location>
</feature>
<keyword evidence="3" id="KW-0378">Hydrolase</keyword>
<dbReference type="GO" id="GO:0008311">
    <property type="term" value="F:double-stranded DNA 3'-5' DNA exonuclease activity"/>
    <property type="evidence" value="ECO:0007669"/>
    <property type="project" value="InterPro"/>
</dbReference>
<evidence type="ECO:0000313" key="10">
    <source>
        <dbReference type="Proteomes" id="UP000475545"/>
    </source>
</evidence>
<gene>
    <name evidence="9" type="ORF">GIY30_11790</name>
</gene>
<keyword evidence="2 6" id="KW-0479">Metal-binding</keyword>
<feature type="binding site" evidence="6">
    <location>
        <position position="43"/>
    </location>
    <ligand>
        <name>Mg(2+)</name>
        <dbReference type="ChEBI" id="CHEBI:18420"/>
        <label>1</label>
    </ligand>
</feature>